<keyword evidence="3" id="KW-1185">Reference proteome</keyword>
<dbReference type="Proteomes" id="UP000636505">
    <property type="component" value="Unassembled WGS sequence"/>
</dbReference>
<protein>
    <submittedName>
        <fullName evidence="2">PHP domain-containing protein</fullName>
    </submittedName>
</protein>
<dbReference type="SUPFAM" id="SSF89550">
    <property type="entry name" value="PHP domain-like"/>
    <property type="match status" value="1"/>
</dbReference>
<evidence type="ECO:0000313" key="2">
    <source>
        <dbReference type="EMBL" id="MBE9078887.1"/>
    </source>
</evidence>
<dbReference type="Gene3D" id="3.20.20.140">
    <property type="entry name" value="Metal-dependent hydrolases"/>
    <property type="match status" value="1"/>
</dbReference>
<dbReference type="InterPro" id="IPR016195">
    <property type="entry name" value="Pol/histidinol_Pase-like"/>
</dbReference>
<name>A0A8J7A873_9CYAN</name>
<dbReference type="PANTHER" id="PTHR42924">
    <property type="entry name" value="EXONUCLEASE"/>
    <property type="match status" value="1"/>
</dbReference>
<accession>A0A8J7A873</accession>
<dbReference type="RefSeq" id="WP_193909182.1">
    <property type="nucleotide sequence ID" value="NZ_JADEXG010000042.1"/>
</dbReference>
<dbReference type="GO" id="GO:0035312">
    <property type="term" value="F:5'-3' DNA exonuclease activity"/>
    <property type="evidence" value="ECO:0007669"/>
    <property type="project" value="TreeGrafter"/>
</dbReference>
<dbReference type="Pfam" id="PF02811">
    <property type="entry name" value="PHP"/>
    <property type="match status" value="1"/>
</dbReference>
<dbReference type="PANTHER" id="PTHR42924:SF3">
    <property type="entry name" value="POLYMERASE_HISTIDINOL PHOSPHATASE N-TERMINAL DOMAIN-CONTAINING PROTEIN"/>
    <property type="match status" value="1"/>
</dbReference>
<organism evidence="2 3">
    <name type="scientific">Vasconcelosia minhoensis LEGE 07310</name>
    <dbReference type="NCBI Taxonomy" id="915328"/>
    <lineage>
        <taxon>Bacteria</taxon>
        <taxon>Bacillati</taxon>
        <taxon>Cyanobacteriota</taxon>
        <taxon>Cyanophyceae</taxon>
        <taxon>Nodosilineales</taxon>
        <taxon>Cymatolegaceae</taxon>
        <taxon>Vasconcelosia</taxon>
        <taxon>Vasconcelosia minhoensis</taxon>
    </lineage>
</organism>
<evidence type="ECO:0000313" key="3">
    <source>
        <dbReference type="Proteomes" id="UP000636505"/>
    </source>
</evidence>
<dbReference type="InterPro" id="IPR052018">
    <property type="entry name" value="PHP_domain"/>
</dbReference>
<dbReference type="InterPro" id="IPR003141">
    <property type="entry name" value="Pol/His_phosphatase_N"/>
</dbReference>
<proteinExistence type="predicted"/>
<dbReference type="CDD" id="cd07438">
    <property type="entry name" value="PHP_HisPPase_AMP"/>
    <property type="match status" value="1"/>
</dbReference>
<dbReference type="GO" id="GO:0004534">
    <property type="term" value="F:5'-3' RNA exonuclease activity"/>
    <property type="evidence" value="ECO:0007669"/>
    <property type="project" value="TreeGrafter"/>
</dbReference>
<evidence type="ECO:0000259" key="1">
    <source>
        <dbReference type="SMART" id="SM00481"/>
    </source>
</evidence>
<gene>
    <name evidence="2" type="ORF">IQ241_16570</name>
</gene>
<sequence>MSANPAPRSAPPRTATQDSLLLKDIFQSIDAQSCPKTYNFHMHTHCSDGRLSPEELMTQALEIGLKGLAITDHHTLKAYDRARQWMEDWQWRNPSHWGRKAKKVLPRLWTGVEITSLLAGTEVHILGYAFDSKHPIILPYLQHTAPRGEEKQAARVIAAIQAAGGLAVLAHPVRYRTAEDILIHAAADLNIDGVETYYAYDNPPVWRPSPGKTQRVMALASQRQLLSSCGTDTHGMVLTRRI</sequence>
<dbReference type="SMART" id="SM00481">
    <property type="entry name" value="POLIIIAc"/>
    <property type="match status" value="1"/>
</dbReference>
<dbReference type="AlphaFoldDB" id="A0A8J7A873"/>
<dbReference type="InterPro" id="IPR004013">
    <property type="entry name" value="PHP_dom"/>
</dbReference>
<comment type="caution">
    <text evidence="2">The sequence shown here is derived from an EMBL/GenBank/DDBJ whole genome shotgun (WGS) entry which is preliminary data.</text>
</comment>
<reference evidence="2" key="1">
    <citation type="submission" date="2020-10" db="EMBL/GenBank/DDBJ databases">
        <authorList>
            <person name="Castelo-Branco R."/>
            <person name="Eusebio N."/>
            <person name="Adriana R."/>
            <person name="Vieira A."/>
            <person name="Brugerolle De Fraissinette N."/>
            <person name="Rezende De Castro R."/>
            <person name="Schneider M.P."/>
            <person name="Vasconcelos V."/>
            <person name="Leao P.N."/>
        </authorList>
    </citation>
    <scope>NUCLEOTIDE SEQUENCE</scope>
    <source>
        <strain evidence="2">LEGE 07310</strain>
    </source>
</reference>
<dbReference type="EMBL" id="JADEXG010000042">
    <property type="protein sequence ID" value="MBE9078887.1"/>
    <property type="molecule type" value="Genomic_DNA"/>
</dbReference>
<feature type="domain" description="Polymerase/histidinol phosphatase N-terminal" evidence="1">
    <location>
        <begin position="38"/>
        <end position="118"/>
    </location>
</feature>